<dbReference type="AlphaFoldDB" id="A0A1S2XSB0"/>
<dbReference type="GO" id="GO:0009873">
    <property type="term" value="P:ethylene-activated signaling pathway"/>
    <property type="evidence" value="ECO:0007669"/>
    <property type="project" value="InterPro"/>
</dbReference>
<dbReference type="Gene3D" id="3.30.730.10">
    <property type="entry name" value="AP2/ERF domain"/>
    <property type="match status" value="1"/>
</dbReference>
<dbReference type="InterPro" id="IPR016177">
    <property type="entry name" value="DNA-bd_dom_sf"/>
</dbReference>
<dbReference type="GO" id="GO:0003677">
    <property type="term" value="F:DNA binding"/>
    <property type="evidence" value="ECO:0007669"/>
    <property type="project" value="UniProtKB-KW"/>
</dbReference>
<dbReference type="PANTHER" id="PTHR31190:SF314">
    <property type="entry name" value="ETHYLENE-RESPONSIVE TRANSCRIPTION FACTOR ERF094"/>
    <property type="match status" value="1"/>
</dbReference>
<dbReference type="SUPFAM" id="SSF54171">
    <property type="entry name" value="DNA-binding domain"/>
    <property type="match status" value="1"/>
</dbReference>
<keyword evidence="5" id="KW-0539">Nucleus</keyword>
<evidence type="ECO:0000256" key="6">
    <source>
        <dbReference type="ARBA" id="ARBA00024343"/>
    </source>
</evidence>
<dbReference type="GO" id="GO:0003700">
    <property type="term" value="F:DNA-binding transcription factor activity"/>
    <property type="evidence" value="ECO:0007669"/>
    <property type="project" value="InterPro"/>
</dbReference>
<dbReference type="eggNOG" id="ENOG502SPR8">
    <property type="taxonomic scope" value="Eukaryota"/>
</dbReference>
<dbReference type="STRING" id="3827.A0A1S2XSB0"/>
<keyword evidence="9" id="KW-1185">Reference proteome</keyword>
<name>A0A1S2XSB0_CICAR</name>
<dbReference type="InterPro" id="IPR036955">
    <property type="entry name" value="AP2/ERF_dom_sf"/>
</dbReference>
<dbReference type="KEGG" id="cam:101513250"/>
<dbReference type="CDD" id="cd00018">
    <property type="entry name" value="AP2"/>
    <property type="match status" value="1"/>
</dbReference>
<dbReference type="InterPro" id="IPR044808">
    <property type="entry name" value="ERF_plant"/>
</dbReference>
<protein>
    <submittedName>
        <fullName evidence="10">Ethylene-responsive transcription factor 1B</fullName>
    </submittedName>
</protein>
<comment type="subcellular location">
    <subcellularLocation>
        <location evidence="1">Nucleus</location>
    </subcellularLocation>
</comment>
<reference evidence="10" key="2">
    <citation type="submission" date="2025-08" db="UniProtKB">
        <authorList>
            <consortium name="RefSeq"/>
        </authorList>
    </citation>
    <scope>IDENTIFICATION</scope>
    <source>
        <tissue evidence="10">Etiolated seedlings</tissue>
    </source>
</reference>
<evidence type="ECO:0000256" key="7">
    <source>
        <dbReference type="SAM" id="MobiDB-lite"/>
    </source>
</evidence>
<evidence type="ECO:0000259" key="8">
    <source>
        <dbReference type="PROSITE" id="PS51032"/>
    </source>
</evidence>
<feature type="region of interest" description="Disordered" evidence="7">
    <location>
        <begin position="55"/>
        <end position="81"/>
    </location>
</feature>
<feature type="compositionally biased region" description="Low complexity" evidence="7">
    <location>
        <begin position="55"/>
        <end position="72"/>
    </location>
</feature>
<evidence type="ECO:0000313" key="10">
    <source>
        <dbReference type="RefSeq" id="XP_004493771.1"/>
    </source>
</evidence>
<dbReference type="SMART" id="SM00380">
    <property type="entry name" value="AP2"/>
    <property type="match status" value="1"/>
</dbReference>
<keyword evidence="2" id="KW-0805">Transcription regulation</keyword>
<evidence type="ECO:0000256" key="2">
    <source>
        <dbReference type="ARBA" id="ARBA00023015"/>
    </source>
</evidence>
<gene>
    <name evidence="10" type="primary">LOC101513250</name>
</gene>
<dbReference type="InterPro" id="IPR001471">
    <property type="entry name" value="AP2/ERF_dom"/>
</dbReference>
<dbReference type="PANTHER" id="PTHR31190">
    <property type="entry name" value="DNA-BINDING DOMAIN"/>
    <property type="match status" value="1"/>
</dbReference>
<reference evidence="9" key="1">
    <citation type="journal article" date="2013" name="Nat. Biotechnol.">
        <title>Draft genome sequence of chickpea (Cicer arietinum) provides a resource for trait improvement.</title>
        <authorList>
            <person name="Varshney R.K."/>
            <person name="Song C."/>
            <person name="Saxena R.K."/>
            <person name="Azam S."/>
            <person name="Yu S."/>
            <person name="Sharpe A.G."/>
            <person name="Cannon S."/>
            <person name="Baek J."/>
            <person name="Rosen B.D."/>
            <person name="Tar'an B."/>
            <person name="Millan T."/>
            <person name="Zhang X."/>
            <person name="Ramsay L.D."/>
            <person name="Iwata A."/>
            <person name="Wang Y."/>
            <person name="Nelson W."/>
            <person name="Farmer A.D."/>
            <person name="Gaur P.M."/>
            <person name="Soderlund C."/>
            <person name="Penmetsa R.V."/>
            <person name="Xu C."/>
            <person name="Bharti A.K."/>
            <person name="He W."/>
            <person name="Winter P."/>
            <person name="Zhao S."/>
            <person name="Hane J.K."/>
            <person name="Carrasquilla-Garcia N."/>
            <person name="Condie J.A."/>
            <person name="Upadhyaya H.D."/>
            <person name="Luo M.C."/>
            <person name="Thudi M."/>
            <person name="Gowda C.L."/>
            <person name="Singh N.P."/>
            <person name="Lichtenzveig J."/>
            <person name="Gali K.K."/>
            <person name="Rubio J."/>
            <person name="Nadarajan N."/>
            <person name="Dolezel J."/>
            <person name="Bansal K.C."/>
            <person name="Xu X."/>
            <person name="Edwards D."/>
            <person name="Zhang G."/>
            <person name="Kahl G."/>
            <person name="Gil J."/>
            <person name="Singh K.B."/>
            <person name="Datta S.K."/>
            <person name="Jackson S.A."/>
            <person name="Wang J."/>
            <person name="Cook D.R."/>
        </authorList>
    </citation>
    <scope>NUCLEOTIDE SEQUENCE [LARGE SCALE GENOMIC DNA]</scope>
    <source>
        <strain evidence="9">cv. CDC Frontier</strain>
    </source>
</reference>
<evidence type="ECO:0000256" key="3">
    <source>
        <dbReference type="ARBA" id="ARBA00023125"/>
    </source>
</evidence>
<keyword evidence="3" id="KW-0238">DNA-binding</keyword>
<organism evidence="9 10">
    <name type="scientific">Cicer arietinum</name>
    <name type="common">Chickpea</name>
    <name type="synonym">Garbanzo</name>
    <dbReference type="NCBI Taxonomy" id="3827"/>
    <lineage>
        <taxon>Eukaryota</taxon>
        <taxon>Viridiplantae</taxon>
        <taxon>Streptophyta</taxon>
        <taxon>Embryophyta</taxon>
        <taxon>Tracheophyta</taxon>
        <taxon>Spermatophyta</taxon>
        <taxon>Magnoliopsida</taxon>
        <taxon>eudicotyledons</taxon>
        <taxon>Gunneridae</taxon>
        <taxon>Pentapetalae</taxon>
        <taxon>rosids</taxon>
        <taxon>fabids</taxon>
        <taxon>Fabales</taxon>
        <taxon>Fabaceae</taxon>
        <taxon>Papilionoideae</taxon>
        <taxon>50 kb inversion clade</taxon>
        <taxon>NPAAA clade</taxon>
        <taxon>Hologalegina</taxon>
        <taxon>IRL clade</taxon>
        <taxon>Cicereae</taxon>
        <taxon>Cicer</taxon>
    </lineage>
</organism>
<dbReference type="RefSeq" id="XP_004493771.1">
    <property type="nucleotide sequence ID" value="XM_004493714.3"/>
</dbReference>
<dbReference type="Proteomes" id="UP000087171">
    <property type="component" value="Chromosome Ca3"/>
</dbReference>
<dbReference type="PROSITE" id="PS51032">
    <property type="entry name" value="AP2_ERF"/>
    <property type="match status" value="1"/>
</dbReference>
<dbReference type="PaxDb" id="3827-XP_004493771.1"/>
<dbReference type="Pfam" id="PF00847">
    <property type="entry name" value="AP2"/>
    <property type="match status" value="1"/>
</dbReference>
<evidence type="ECO:0000313" key="9">
    <source>
        <dbReference type="Proteomes" id="UP000087171"/>
    </source>
</evidence>
<comment type="similarity">
    <text evidence="6">Belongs to the AP2/ERF transcription factor family. ERF subfamily.</text>
</comment>
<dbReference type="OrthoDB" id="1110293at2759"/>
<evidence type="ECO:0000256" key="1">
    <source>
        <dbReference type="ARBA" id="ARBA00004123"/>
    </source>
</evidence>
<feature type="domain" description="AP2/ERF" evidence="8">
    <location>
        <begin position="102"/>
        <end position="160"/>
    </location>
</feature>
<accession>A0A1S2XSB0</accession>
<sequence>MDFDSPLFQNQNQNFLYFPENSYASNFSWELEDFIFFNDDINNNTLTNESISLSLSSNDESNSSGSILSNESQEVSSNKTTYTQVKEIQTLTTTTKEMTKRVFRGVRRRPWGKFAAEIRDSTRKGVRVWIGTFDTAEAAALAYDQAAFSTRGSLAVLNFPEEVVKESLKELATNFKPFEEGTSPVLALKRKHIMRKKSNKLPTKNKIIKRDIDQIQIHIEDKTNSQNVLVFEDLGAEYLEQLLSLTS</sequence>
<proteinExistence type="inferred from homology"/>
<keyword evidence="4" id="KW-0804">Transcription</keyword>
<dbReference type="FunFam" id="3.30.730.10:FF:000001">
    <property type="entry name" value="Ethylene-responsive transcription factor 2"/>
    <property type="match status" value="1"/>
</dbReference>
<dbReference type="PRINTS" id="PR00367">
    <property type="entry name" value="ETHRSPELEMNT"/>
</dbReference>
<dbReference type="GeneID" id="101513250"/>
<evidence type="ECO:0000256" key="5">
    <source>
        <dbReference type="ARBA" id="ARBA00023242"/>
    </source>
</evidence>
<dbReference type="GO" id="GO:0005634">
    <property type="term" value="C:nucleus"/>
    <property type="evidence" value="ECO:0007669"/>
    <property type="project" value="UniProtKB-SubCell"/>
</dbReference>
<evidence type="ECO:0000256" key="4">
    <source>
        <dbReference type="ARBA" id="ARBA00023163"/>
    </source>
</evidence>